<protein>
    <submittedName>
        <fullName evidence="1">Uncharacterized protein</fullName>
    </submittedName>
</protein>
<evidence type="ECO:0000313" key="1">
    <source>
        <dbReference type="EMBL" id="CAF0914227.1"/>
    </source>
</evidence>
<sequence length="157" mass="18444">MSSNKNEKWSSLFSLSKLLSHISRSLLFPSKKSSQTLKKNNKKVKPIESVNKNIYFISQSAPVTRRHPPESISKIFHIQNSTKENHDQQIIHENLYVKNEDIEEDDYSRYSLRPNLSLSYISTENLNNQSQDYDQNGSLKQHDWLDDIFHSTKIEEY</sequence>
<gene>
    <name evidence="1" type="ORF">ZHD862_LOCUS8051</name>
</gene>
<organism evidence="1 2">
    <name type="scientific">Rotaria sordida</name>
    <dbReference type="NCBI Taxonomy" id="392033"/>
    <lineage>
        <taxon>Eukaryota</taxon>
        <taxon>Metazoa</taxon>
        <taxon>Spiralia</taxon>
        <taxon>Gnathifera</taxon>
        <taxon>Rotifera</taxon>
        <taxon>Eurotatoria</taxon>
        <taxon>Bdelloidea</taxon>
        <taxon>Philodinida</taxon>
        <taxon>Philodinidae</taxon>
        <taxon>Rotaria</taxon>
    </lineage>
</organism>
<reference evidence="1" key="1">
    <citation type="submission" date="2021-02" db="EMBL/GenBank/DDBJ databases">
        <authorList>
            <person name="Nowell W R."/>
        </authorList>
    </citation>
    <scope>NUCLEOTIDE SEQUENCE</scope>
</reference>
<dbReference type="Proteomes" id="UP000663864">
    <property type="component" value="Unassembled WGS sequence"/>
</dbReference>
<evidence type="ECO:0000313" key="2">
    <source>
        <dbReference type="Proteomes" id="UP000663864"/>
    </source>
</evidence>
<proteinExistence type="predicted"/>
<dbReference type="AlphaFoldDB" id="A0A814AFS5"/>
<dbReference type="EMBL" id="CAJNOT010000254">
    <property type="protein sequence ID" value="CAF0914227.1"/>
    <property type="molecule type" value="Genomic_DNA"/>
</dbReference>
<accession>A0A814AFS5</accession>
<name>A0A814AFS5_9BILA</name>
<comment type="caution">
    <text evidence="1">The sequence shown here is derived from an EMBL/GenBank/DDBJ whole genome shotgun (WGS) entry which is preliminary data.</text>
</comment>